<evidence type="ECO:0008006" key="8">
    <source>
        <dbReference type="Google" id="ProtNLM"/>
    </source>
</evidence>
<accession>A0A3G9HFQ2</accession>
<reference evidence="3" key="1">
    <citation type="submission" date="2012-11" db="EMBL/GenBank/DDBJ databases">
        <title>Dependencies among metagenomic species, viruses, plasmids and units of genetic variation.</title>
        <authorList>
            <person name="Nielsen H.B."/>
            <person name="Almeida M."/>
            <person name="Juncker A.S."/>
            <person name="Rasmussen S."/>
            <person name="Li J."/>
            <person name="Sunagawa S."/>
            <person name="Plichta D."/>
            <person name="Gautier L."/>
            <person name="Le Chatelier E."/>
            <person name="Peletier E."/>
            <person name="Bonde I."/>
            <person name="Nielsen T."/>
            <person name="Manichanh C."/>
            <person name="Arumugam M."/>
            <person name="Batto J."/>
            <person name="Santos M.B.Q.D."/>
            <person name="Blom N."/>
            <person name="Borruel N."/>
            <person name="Burgdorf K.S."/>
            <person name="Boumezbeur F."/>
            <person name="Casellas F."/>
            <person name="Dore J."/>
            <person name="Guarner F."/>
            <person name="Hansen T."/>
            <person name="Hildebrand F."/>
            <person name="Kaas R.S."/>
            <person name="Kennedy S."/>
            <person name="Kristiansen K."/>
            <person name="Kultima J.R."/>
            <person name="Leonard P."/>
            <person name="Levenez F."/>
            <person name="Lund O."/>
            <person name="Moumen B."/>
            <person name="Le Paslier D."/>
            <person name="Pons N."/>
            <person name="Pedersen O."/>
            <person name="Prifti E."/>
            <person name="Qin J."/>
            <person name="Raes J."/>
            <person name="Tap J."/>
            <person name="Tims S."/>
            <person name="Ussery D.W."/>
            <person name="Yamada T."/>
            <person name="MetaHit consortium"/>
            <person name="Renault P."/>
            <person name="Sicheritz-Ponten T."/>
            <person name="Bork P."/>
            <person name="Wang J."/>
            <person name="Brunak S."/>
            <person name="Ehrlich S.D."/>
        </authorList>
    </citation>
    <scope>NUCLEOTIDE SEQUENCE [LARGE SCALE GENOMIC DNA]</scope>
</reference>
<evidence type="ECO:0000313" key="5">
    <source>
        <dbReference type="EMBL" id="MTU03458.1"/>
    </source>
</evidence>
<sequence length="337" mass="38689">MPQKKILLIIALMFACIAWFIFDSDKNETSIAVHGKTELLLYSNLDNSFLQALISEYNNDSDRNAVIKLLLPEEREQGKLPDLYLLEHNELQLLSKQQRLYAILSEAGDLLPSVFKDEQSQWFGVFYDPVVFLVNQSYARKYGQENILSWQDIIKLQNVRVAMENLSDSANTRNFLAAFASVRGEEKSLAYFRGLNRQIPQYSRFPFTPIRLTTVGDADLAITRRSYVFKYLENDFPAYIVFPSEGTPVSLYGVAVDAASKKYEDAQMFRDWLLMSSAPQKVALEQNTGYMFLLSNGLNGNHIEQPEKLWLNTAYNTLVQQEILTNKWLQSARFAVK</sequence>
<dbReference type="GO" id="GO:0030288">
    <property type="term" value="C:outer membrane-bounded periplasmic space"/>
    <property type="evidence" value="ECO:0007669"/>
    <property type="project" value="TreeGrafter"/>
</dbReference>
<name>A0A3G9HFQ2_9FIRM</name>
<dbReference type="SUPFAM" id="SSF53850">
    <property type="entry name" value="Periplasmic binding protein-like II"/>
    <property type="match status" value="1"/>
</dbReference>
<evidence type="ECO:0000313" key="6">
    <source>
        <dbReference type="Proteomes" id="UP000443070"/>
    </source>
</evidence>
<proteinExistence type="predicted"/>
<keyword evidence="6" id="KW-1185">Reference proteome</keyword>
<evidence type="ECO:0000313" key="3">
    <source>
        <dbReference type="EMBL" id="CDB46551.1"/>
    </source>
</evidence>
<dbReference type="Proteomes" id="UP000484547">
    <property type="component" value="Unassembled WGS sequence"/>
</dbReference>
<dbReference type="PANTHER" id="PTHR30006">
    <property type="entry name" value="THIAMINE-BINDING PERIPLASMIC PROTEIN-RELATED"/>
    <property type="match status" value="1"/>
</dbReference>
<dbReference type="AlphaFoldDB" id="A0A3G9HFQ2"/>
<dbReference type="PROSITE" id="PS51257">
    <property type="entry name" value="PROKAR_LIPOPROTEIN"/>
    <property type="match status" value="1"/>
</dbReference>
<accession>R6IMG3</accession>
<dbReference type="EMBL" id="WNBM01000001">
    <property type="protein sequence ID" value="MTT75326.1"/>
    <property type="molecule type" value="Genomic_DNA"/>
</dbReference>
<dbReference type="EMBL" id="WNBW01000001">
    <property type="protein sequence ID" value="MTU03458.1"/>
    <property type="molecule type" value="Genomic_DNA"/>
</dbReference>
<dbReference type="GO" id="GO:0015888">
    <property type="term" value="P:thiamine transport"/>
    <property type="evidence" value="ECO:0007669"/>
    <property type="project" value="TreeGrafter"/>
</dbReference>
<keyword evidence="2" id="KW-0472">Membrane</keyword>
<evidence type="ECO:0000256" key="2">
    <source>
        <dbReference type="SAM" id="Phobius"/>
    </source>
</evidence>
<organism evidence="3">
    <name type="scientific">Phascolarctobacterium faecium</name>
    <dbReference type="NCBI Taxonomy" id="33025"/>
    <lineage>
        <taxon>Bacteria</taxon>
        <taxon>Bacillati</taxon>
        <taxon>Bacillota</taxon>
        <taxon>Negativicutes</taxon>
        <taxon>Acidaminococcales</taxon>
        <taxon>Acidaminococcaceae</taxon>
        <taxon>Phascolarctobacterium</taxon>
    </lineage>
</organism>
<evidence type="ECO:0000256" key="1">
    <source>
        <dbReference type="ARBA" id="ARBA00022729"/>
    </source>
</evidence>
<dbReference type="GO" id="GO:0030975">
    <property type="term" value="F:thiamine binding"/>
    <property type="evidence" value="ECO:0007669"/>
    <property type="project" value="TreeGrafter"/>
</dbReference>
<evidence type="ECO:0000313" key="4">
    <source>
        <dbReference type="EMBL" id="MTT75326.1"/>
    </source>
</evidence>
<dbReference type="RefSeq" id="WP_021718507.1">
    <property type="nucleotide sequence ID" value="NZ_AP019004.1"/>
</dbReference>
<dbReference type="PANTHER" id="PTHR30006:SF2">
    <property type="entry name" value="ABC TRANSPORTER SUBSTRATE-BINDING PROTEIN"/>
    <property type="match status" value="1"/>
</dbReference>
<dbReference type="GeneID" id="49407336"/>
<dbReference type="Gene3D" id="3.40.190.10">
    <property type="entry name" value="Periplasmic binding protein-like II"/>
    <property type="match status" value="2"/>
</dbReference>
<dbReference type="GO" id="GO:0030976">
    <property type="term" value="F:thiamine pyrophosphate binding"/>
    <property type="evidence" value="ECO:0007669"/>
    <property type="project" value="TreeGrafter"/>
</dbReference>
<gene>
    <name evidence="3" type="ORF">BN533_01607</name>
    <name evidence="4" type="ORF">GMD11_03450</name>
    <name evidence="5" type="ORF">GMD18_03450</name>
</gene>
<reference evidence="6 7" key="2">
    <citation type="journal article" date="2019" name="Nat. Med.">
        <title>A library of human gut bacterial isolates paired with longitudinal multiomics data enables mechanistic microbiome research.</title>
        <authorList>
            <person name="Poyet M."/>
            <person name="Groussin M."/>
            <person name="Gibbons S.M."/>
            <person name="Avila-Pacheco J."/>
            <person name="Jiang X."/>
            <person name="Kearney S.M."/>
            <person name="Perrotta A.R."/>
            <person name="Berdy B."/>
            <person name="Zhao S."/>
            <person name="Lieberman T.D."/>
            <person name="Swanson P.K."/>
            <person name="Smith M."/>
            <person name="Roesemann S."/>
            <person name="Alexander J.E."/>
            <person name="Rich S.A."/>
            <person name="Livny J."/>
            <person name="Vlamakis H."/>
            <person name="Clish C."/>
            <person name="Bullock K."/>
            <person name="Deik A."/>
            <person name="Scott J."/>
            <person name="Pierce K.A."/>
            <person name="Xavier R.J."/>
            <person name="Alm E.J."/>
        </authorList>
    </citation>
    <scope>NUCLEOTIDE SEQUENCE [LARGE SCALE GENOMIC DNA]</scope>
    <source>
        <strain evidence="4 7">BIOML-A13</strain>
        <strain evidence="5 6">BIOML-A3</strain>
    </source>
</reference>
<dbReference type="OrthoDB" id="3034376at2"/>
<dbReference type="Proteomes" id="UP000443070">
    <property type="component" value="Unassembled WGS sequence"/>
</dbReference>
<keyword evidence="2" id="KW-1133">Transmembrane helix</keyword>
<feature type="transmembrane region" description="Helical" evidence="2">
    <location>
        <begin position="6"/>
        <end position="22"/>
    </location>
</feature>
<keyword evidence="2" id="KW-0812">Transmembrane</keyword>
<evidence type="ECO:0000313" key="7">
    <source>
        <dbReference type="Proteomes" id="UP000484547"/>
    </source>
</evidence>
<dbReference type="EMBL" id="CBDS010000087">
    <property type="protein sequence ID" value="CDB46551.1"/>
    <property type="molecule type" value="Genomic_DNA"/>
</dbReference>
<comment type="caution">
    <text evidence="3">The sequence shown here is derived from an EMBL/GenBank/DDBJ whole genome shotgun (WGS) entry which is preliminary data.</text>
</comment>
<keyword evidence="1" id="KW-0732">Signal</keyword>
<protein>
    <recommendedName>
        <fullName evidence="8">Extracellular solute-binding protein</fullName>
    </recommendedName>
</protein>